<organism evidence="1">
    <name type="scientific">marine sediment metagenome</name>
    <dbReference type="NCBI Taxonomy" id="412755"/>
    <lineage>
        <taxon>unclassified sequences</taxon>
        <taxon>metagenomes</taxon>
        <taxon>ecological metagenomes</taxon>
    </lineage>
</organism>
<reference evidence="1" key="1">
    <citation type="journal article" date="2015" name="Nature">
        <title>Complex archaea that bridge the gap between prokaryotes and eukaryotes.</title>
        <authorList>
            <person name="Spang A."/>
            <person name="Saw J.H."/>
            <person name="Jorgensen S.L."/>
            <person name="Zaremba-Niedzwiedzka K."/>
            <person name="Martijn J."/>
            <person name="Lind A.E."/>
            <person name="van Eijk R."/>
            <person name="Schleper C."/>
            <person name="Guy L."/>
            <person name="Ettema T.J."/>
        </authorList>
    </citation>
    <scope>NUCLEOTIDE SEQUENCE</scope>
</reference>
<evidence type="ECO:0000313" key="1">
    <source>
        <dbReference type="EMBL" id="KKM58620.1"/>
    </source>
</evidence>
<name>A0A0F9LRP5_9ZZZZ</name>
<accession>A0A0F9LRP5</accession>
<proteinExistence type="predicted"/>
<gene>
    <name evidence="1" type="ORF">LCGC14_1549040</name>
</gene>
<sequence length="57" mass="6728">MKRKPDYILKAKPEGEESWQRVGVAWKNGSLRVHLDLGVILRWDDGLILRLFQNEHD</sequence>
<protein>
    <submittedName>
        <fullName evidence="1">Uncharacterized protein</fullName>
    </submittedName>
</protein>
<dbReference type="AlphaFoldDB" id="A0A0F9LRP5"/>
<dbReference type="EMBL" id="LAZR01011813">
    <property type="protein sequence ID" value="KKM58620.1"/>
    <property type="molecule type" value="Genomic_DNA"/>
</dbReference>
<comment type="caution">
    <text evidence="1">The sequence shown here is derived from an EMBL/GenBank/DDBJ whole genome shotgun (WGS) entry which is preliminary data.</text>
</comment>